<evidence type="ECO:0000313" key="1">
    <source>
        <dbReference type="EMBL" id="CBH24592.1"/>
    </source>
</evidence>
<dbReference type="AlphaFoldDB" id="D5H987"/>
<dbReference type="Gene3D" id="1.10.600.10">
    <property type="entry name" value="Farnesyl Diphosphate Synthase"/>
    <property type="match status" value="1"/>
</dbReference>
<dbReference type="KEGG" id="srm:SRM_01671"/>
<dbReference type="GO" id="GO:0016740">
    <property type="term" value="F:transferase activity"/>
    <property type="evidence" value="ECO:0007669"/>
    <property type="project" value="UniProtKB-KW"/>
</dbReference>
<keyword evidence="1" id="KW-0808">Transferase</keyword>
<reference evidence="2" key="2">
    <citation type="submission" date="2010-04" db="EMBL/GenBank/DDBJ databases">
        <title>Genome sequence of Salinibacter ruber M8.</title>
        <authorList>
            <consortium name="Genoscope"/>
        </authorList>
    </citation>
    <scope>NUCLEOTIDE SEQUENCE [LARGE SCALE GENOMIC DNA]</scope>
    <source>
        <strain evidence="2">M8</strain>
    </source>
</reference>
<dbReference type="InterPro" id="IPR002060">
    <property type="entry name" value="Squ/phyt_synthse"/>
</dbReference>
<sequence length="269" mass="30988">MGDEHTTDLPRPFYDDWSRRRRPAAQALWHWHSALKSPAVPKGEDVTAYFDEERARAESGRPLRGMPEETASAAYEACETHGLTLDWLGTQVEAARLFVGETRFEDADQLETFVRLWAVPHARLLAHLAGLTNSVQIGWVDELARGFFHLAHLLRLPADLARGRLFVPLDELRQYEVSAEQLRTGPATEGARRLLWKQSVRARDALQRGRSLADDLGLRKRYALLRYWHGALALLNELDRRDYDLWAAPIELSRLRRLEVYLLMLFGRR</sequence>
<dbReference type="EC" id="2.5.1.32" evidence="1"/>
<dbReference type="Proteomes" id="UP000000933">
    <property type="component" value="Chromosome"/>
</dbReference>
<dbReference type="InterPro" id="IPR008949">
    <property type="entry name" value="Isoprenoid_synthase_dom_sf"/>
</dbReference>
<protein>
    <submittedName>
        <fullName evidence="1">Phytoene synthase</fullName>
        <ecNumber evidence="1">2.5.1.32</ecNumber>
    </submittedName>
</protein>
<proteinExistence type="predicted"/>
<name>D5H987_SALRM</name>
<gene>
    <name evidence="1" type="ordered locus">SRM_01671</name>
</gene>
<dbReference type="Pfam" id="PF00494">
    <property type="entry name" value="SQS_PSY"/>
    <property type="match status" value="1"/>
</dbReference>
<evidence type="ECO:0000313" key="2">
    <source>
        <dbReference type="Proteomes" id="UP000000933"/>
    </source>
</evidence>
<dbReference type="EMBL" id="FP565814">
    <property type="protein sequence ID" value="CBH24592.1"/>
    <property type="molecule type" value="Genomic_DNA"/>
</dbReference>
<dbReference type="HOGENOM" id="CLU_1030053_0_0_10"/>
<organism evidence="1 2">
    <name type="scientific">Salinibacter ruber (strain M8)</name>
    <dbReference type="NCBI Taxonomy" id="761659"/>
    <lineage>
        <taxon>Bacteria</taxon>
        <taxon>Pseudomonadati</taxon>
        <taxon>Rhodothermota</taxon>
        <taxon>Rhodothermia</taxon>
        <taxon>Rhodothermales</taxon>
        <taxon>Salinibacteraceae</taxon>
        <taxon>Salinibacter</taxon>
    </lineage>
</organism>
<dbReference type="SUPFAM" id="SSF48576">
    <property type="entry name" value="Terpenoid synthases"/>
    <property type="match status" value="1"/>
</dbReference>
<reference evidence="1 2" key="1">
    <citation type="journal article" date="2010" name="ISME J.">
        <title>Fine-scale evolution: genomic, phenotypic and ecological differentiation in two coexisting Salinibacter ruber strains.</title>
        <authorList>
            <person name="Pena A."/>
            <person name="Teeling H."/>
            <person name="Huerta-Cepas J."/>
            <person name="Santos F."/>
            <person name="Yarza P."/>
            <person name="Brito-Echeverria J."/>
            <person name="Lucio M."/>
            <person name="Schmitt-Kopplin P."/>
            <person name="Meseguer I."/>
            <person name="Schenowitz C."/>
            <person name="Dossat C."/>
            <person name="Barbe V."/>
            <person name="Dopazo J."/>
            <person name="Rossello-Mora R."/>
            <person name="Schuler M."/>
            <person name="Glockner F.O."/>
            <person name="Amann R."/>
            <person name="Gabaldon T."/>
            <person name="Anton J."/>
        </authorList>
    </citation>
    <scope>NUCLEOTIDE SEQUENCE [LARGE SCALE GENOMIC DNA]</scope>
    <source>
        <strain evidence="1 2">M8</strain>
    </source>
</reference>
<accession>D5H987</accession>